<organism evidence="4 5">
    <name type="scientific">Cephalotus follicularis</name>
    <name type="common">Albany pitcher plant</name>
    <dbReference type="NCBI Taxonomy" id="3775"/>
    <lineage>
        <taxon>Eukaryota</taxon>
        <taxon>Viridiplantae</taxon>
        <taxon>Streptophyta</taxon>
        <taxon>Embryophyta</taxon>
        <taxon>Tracheophyta</taxon>
        <taxon>Spermatophyta</taxon>
        <taxon>Magnoliopsida</taxon>
        <taxon>eudicotyledons</taxon>
        <taxon>Gunneridae</taxon>
        <taxon>Pentapetalae</taxon>
        <taxon>rosids</taxon>
        <taxon>fabids</taxon>
        <taxon>Oxalidales</taxon>
        <taxon>Cephalotaceae</taxon>
        <taxon>Cephalotus</taxon>
    </lineage>
</organism>
<keyword evidence="5" id="KW-1185">Reference proteome</keyword>
<feature type="domain" description="Retrovirus-related Pol polyprotein from transposon TNT 1-94-like beta-barrel" evidence="3">
    <location>
        <begin position="203"/>
        <end position="282"/>
    </location>
</feature>
<dbReference type="OrthoDB" id="8063676at2759"/>
<feature type="non-terminal residue" evidence="4">
    <location>
        <position position="285"/>
    </location>
</feature>
<evidence type="ECO:0000256" key="2">
    <source>
        <dbReference type="SAM" id="SignalP"/>
    </source>
</evidence>
<evidence type="ECO:0000313" key="5">
    <source>
        <dbReference type="Proteomes" id="UP000187406"/>
    </source>
</evidence>
<feature type="signal peptide" evidence="2">
    <location>
        <begin position="1"/>
        <end position="24"/>
    </location>
</feature>
<dbReference type="PANTHER" id="PTHR35317:SF23">
    <property type="entry name" value="OS04G0629600 PROTEIN"/>
    <property type="match status" value="1"/>
</dbReference>
<protein>
    <submittedName>
        <fullName evidence="4">UBN2 domain-containing protein</fullName>
    </submittedName>
</protein>
<feature type="compositionally biased region" description="Low complexity" evidence="1">
    <location>
        <begin position="161"/>
        <end position="175"/>
    </location>
</feature>
<dbReference type="InParanoid" id="A0A1Q3C599"/>
<name>A0A1Q3C599_CEPFO</name>
<feature type="chain" id="PRO_5012275668" evidence="2">
    <location>
        <begin position="25"/>
        <end position="285"/>
    </location>
</feature>
<dbReference type="Pfam" id="PF14223">
    <property type="entry name" value="Retrotran_gag_2"/>
    <property type="match status" value="1"/>
</dbReference>
<gene>
    <name evidence="4" type="ORF">CFOL_v3_18945</name>
</gene>
<dbReference type="InterPro" id="IPR054722">
    <property type="entry name" value="PolX-like_BBD"/>
</dbReference>
<accession>A0A1Q3C599</accession>
<evidence type="ECO:0000256" key="1">
    <source>
        <dbReference type="SAM" id="MobiDB-lite"/>
    </source>
</evidence>
<evidence type="ECO:0000313" key="4">
    <source>
        <dbReference type="EMBL" id="GAV75466.1"/>
    </source>
</evidence>
<feature type="region of interest" description="Disordered" evidence="1">
    <location>
        <begin position="156"/>
        <end position="175"/>
    </location>
</feature>
<comment type="caution">
    <text evidence="4">The sequence shown here is derived from an EMBL/GenBank/DDBJ whole genome shotgun (WGS) entry which is preliminary data.</text>
</comment>
<dbReference type="PANTHER" id="PTHR35317">
    <property type="entry name" value="OS04G0629600 PROTEIN"/>
    <property type="match status" value="1"/>
</dbReference>
<keyword evidence="2" id="KW-0732">Signal</keyword>
<sequence>KNFKALSFLHSAVALSIFPRIVAASIAKQAWDILQEEFQGSVRVRTIRLLNFRRDFENLKMKDNESVKEYVSRLMGVVNQMKIYGEMLTDQKIVEKVLISLPDKFDSKVSAIEESKDLTELSLTELIGSLQIHEQRMNIRTEVATEGAYQVKHKNKQTYSKQLKQNKQGNQSNQQAHIVEDQKQDNHLFMAAQTGGNASKGSWLIDSACTNHMSYDPTLFHYLDTSVNASIKIGDGTEVQATDKGVVAVQTNQGTEFIKNVYLVPELDQNLLSVAQMMSNDYSLS</sequence>
<reference evidence="5" key="1">
    <citation type="submission" date="2016-04" db="EMBL/GenBank/DDBJ databases">
        <title>Cephalotus genome sequencing.</title>
        <authorList>
            <person name="Fukushima K."/>
            <person name="Hasebe M."/>
            <person name="Fang X."/>
        </authorList>
    </citation>
    <scope>NUCLEOTIDE SEQUENCE [LARGE SCALE GENOMIC DNA]</scope>
    <source>
        <strain evidence="5">cv. St1</strain>
    </source>
</reference>
<feature type="non-terminal residue" evidence="4">
    <location>
        <position position="1"/>
    </location>
</feature>
<dbReference type="EMBL" id="BDDD01001372">
    <property type="protein sequence ID" value="GAV75466.1"/>
    <property type="molecule type" value="Genomic_DNA"/>
</dbReference>
<proteinExistence type="predicted"/>
<dbReference type="Pfam" id="PF22936">
    <property type="entry name" value="Pol_BBD"/>
    <property type="match status" value="1"/>
</dbReference>
<dbReference type="AlphaFoldDB" id="A0A1Q3C599"/>
<dbReference type="Proteomes" id="UP000187406">
    <property type="component" value="Unassembled WGS sequence"/>
</dbReference>
<evidence type="ECO:0000259" key="3">
    <source>
        <dbReference type="Pfam" id="PF22936"/>
    </source>
</evidence>